<accession>A0A8C1USR8</accession>
<protein>
    <recommendedName>
        <fullName evidence="2">Reverse transcriptase domain-containing protein</fullName>
    </recommendedName>
</protein>
<dbReference type="CDD" id="cd09076">
    <property type="entry name" value="L1-EN"/>
    <property type="match status" value="1"/>
</dbReference>
<dbReference type="InterPro" id="IPR036691">
    <property type="entry name" value="Endo/exonu/phosph_ase_sf"/>
</dbReference>
<dbReference type="InterPro" id="IPR000477">
    <property type="entry name" value="RT_dom"/>
</dbReference>
<dbReference type="PROSITE" id="PS50878">
    <property type="entry name" value="RT_POL"/>
    <property type="match status" value="1"/>
</dbReference>
<reference evidence="3" key="1">
    <citation type="submission" date="2025-08" db="UniProtKB">
        <authorList>
            <consortium name="Ensembl"/>
        </authorList>
    </citation>
    <scope>IDENTIFICATION</scope>
</reference>
<dbReference type="Pfam" id="PF00078">
    <property type="entry name" value="RVT_1"/>
    <property type="match status" value="1"/>
</dbReference>
<dbReference type="Proteomes" id="UP000694700">
    <property type="component" value="Unplaced"/>
</dbReference>
<keyword evidence="1" id="KW-0175">Coiled coil</keyword>
<dbReference type="InterPro" id="IPR043502">
    <property type="entry name" value="DNA/RNA_pol_sf"/>
</dbReference>
<dbReference type="PANTHER" id="PTHR31635:SF196">
    <property type="entry name" value="REVERSE TRANSCRIPTASE DOMAIN-CONTAINING PROTEIN-RELATED"/>
    <property type="match status" value="1"/>
</dbReference>
<organism evidence="3 4">
    <name type="scientific">Cyprinus carpio</name>
    <name type="common">Common carp</name>
    <dbReference type="NCBI Taxonomy" id="7962"/>
    <lineage>
        <taxon>Eukaryota</taxon>
        <taxon>Metazoa</taxon>
        <taxon>Chordata</taxon>
        <taxon>Craniata</taxon>
        <taxon>Vertebrata</taxon>
        <taxon>Euteleostomi</taxon>
        <taxon>Actinopterygii</taxon>
        <taxon>Neopterygii</taxon>
        <taxon>Teleostei</taxon>
        <taxon>Ostariophysi</taxon>
        <taxon>Cypriniformes</taxon>
        <taxon>Cyprinidae</taxon>
        <taxon>Cyprininae</taxon>
        <taxon>Cyprinus</taxon>
    </lineage>
</organism>
<dbReference type="Pfam" id="PF03372">
    <property type="entry name" value="Exo_endo_phos"/>
    <property type="match status" value="1"/>
</dbReference>
<dbReference type="AlphaFoldDB" id="A0A8C1USR8"/>
<evidence type="ECO:0000313" key="3">
    <source>
        <dbReference type="Ensembl" id="ENSCCRP00015041323.1"/>
    </source>
</evidence>
<dbReference type="Gene3D" id="3.60.10.10">
    <property type="entry name" value="Endonuclease/exonuclease/phosphatase"/>
    <property type="match status" value="1"/>
</dbReference>
<dbReference type="SUPFAM" id="SSF56672">
    <property type="entry name" value="DNA/RNA polymerases"/>
    <property type="match status" value="1"/>
</dbReference>
<dbReference type="PANTHER" id="PTHR31635">
    <property type="entry name" value="REVERSE TRANSCRIPTASE DOMAIN-CONTAINING PROTEIN-RELATED"/>
    <property type="match status" value="1"/>
</dbReference>
<name>A0A8C1USR8_CYPCA</name>
<dbReference type="InterPro" id="IPR005135">
    <property type="entry name" value="Endo/exonuclease/phosphatase"/>
</dbReference>
<proteinExistence type="predicted"/>
<dbReference type="CDD" id="cd01650">
    <property type="entry name" value="RT_nLTR_like"/>
    <property type="match status" value="1"/>
</dbReference>
<feature type="coiled-coil region" evidence="1">
    <location>
        <begin position="309"/>
        <end position="336"/>
    </location>
</feature>
<feature type="domain" description="Reverse transcriptase" evidence="2">
    <location>
        <begin position="501"/>
        <end position="773"/>
    </location>
</feature>
<evidence type="ECO:0000259" key="2">
    <source>
        <dbReference type="PROSITE" id="PS50878"/>
    </source>
</evidence>
<sequence>MTMDNSVRLITWNVKGLGNVIKRKKILTHLKKQRANIAMLQETHLSDSEHLKLKRDWVGQLFFSTCKANTRKRGTVILIHKHFPFVLEDQISDPDGRYILITGTVYGEPFTIINIYAPNEDSPKFISKVILLFSQYCKGMGVCAGDFNCVMDQNMDKSPSDTFTNPRSSLVLKKLCNEAGIVDAWREFNKGSKEYTFYSNPHCSYSRIDYIFTPAHCLHTISSSEIGSIVLSDHAPVQLDMIINNRRATRIWRFNSSMLNDSAFCDLVREGFKNYWSDNRNSPVSSATIWDAAKATIRGHIISYSSARKKAWSNKRQELEREVKRLECLHSKAPNQTNWAQLCQARAELNLDHTNHIKKLLFFSKQKYYEYANKSDKLLAHQIKKKLNERTIKSLKTPDGSVTYNLDLINNLFKNFYKELYKSQITAEQSDIIEFLDKLPLTAISEEDKIFLDSPLSPEEVFNAIQSMPSNKSPGPDGFPCEFYKSFWPEISHILMPALQNLLDNGVAPESWRTASICLIPKKDKDPQECASYRPISLLNTDYKILAKILARRLETVLPHIIKPDQTGFIKARFGTDNIRRLLNLINVTQEHKLPALIISLDAEKAFDRVEWKFLFATLKKFNLGSKLIKLIKLLYSNPQATVTTNGLISKPFDIQRGTRQGCPLSPLLFALIIEPLAESVRQCQNFFGIKVGNDEHRISLYADDVLLYSSEPVKSIPALLKCISDYSMLSGYKINLTKSVALPINISNISDLLPLSPFKITTSGFKYLGIFISPKLDDLFNINYTPLVGRIKKDLITWHSLPISFLGRINVIRMNILPKFLYLFQSLPCYLANPFFKDINKHLSKFIWNNKMPRINFNKLTKPKEKGGIALPNLQFYYWSAQVKHMVSWYNERTESMWVNIEATVCAPFPIKFLPFIKNFRKIKNISTNPIILNTLLVWRDVRTYLKI</sequence>
<dbReference type="Ensembl" id="ENSCCRT00015042725.1">
    <property type="protein sequence ID" value="ENSCCRP00015041323.1"/>
    <property type="gene ID" value="ENSCCRG00015017179.1"/>
</dbReference>
<dbReference type="SUPFAM" id="SSF56219">
    <property type="entry name" value="DNase I-like"/>
    <property type="match status" value="1"/>
</dbReference>
<evidence type="ECO:0000313" key="4">
    <source>
        <dbReference type="Proteomes" id="UP000694700"/>
    </source>
</evidence>
<evidence type="ECO:0000256" key="1">
    <source>
        <dbReference type="SAM" id="Coils"/>
    </source>
</evidence>
<dbReference type="GO" id="GO:0003824">
    <property type="term" value="F:catalytic activity"/>
    <property type="evidence" value="ECO:0007669"/>
    <property type="project" value="InterPro"/>
</dbReference>